<keyword evidence="1" id="KW-1133">Transmembrane helix</keyword>
<dbReference type="AlphaFoldDB" id="A0A814TVT4"/>
<protein>
    <submittedName>
        <fullName evidence="2">Uncharacterized protein</fullName>
    </submittedName>
</protein>
<dbReference type="EMBL" id="CAJNOJ010000127">
    <property type="protein sequence ID" value="CAF1165468.1"/>
    <property type="molecule type" value="Genomic_DNA"/>
</dbReference>
<gene>
    <name evidence="2" type="ORF">EDS130_LOCUS23389</name>
</gene>
<sequence length="840" mass="95108">MESMELDAMLDGEQLANNSRLRKRNAGIWQSRWVRAGVGCLFLALISLAGAITVLKLIPNTNKETTAIEKKDEIQEMVFKITLSTDHVPNNNNQPFDVKNADAIANELTSKLSGKTLRVLGGLVRNEEDSKKTSCDDTLSSHILELSLVPAFAGQSDDQSIEINVKLCQVEAVDDYRREPVATAAPSPQRPRRKRTTTTIPVEEPVALRADVPLESPVAATTKIPRAALAWRNAPARTRYNLTYKQDPYASSRKSTCALCLNRIGLVQMDGDHGSDIQDDFRSYSNNGQYHRAFILTVIEGSTHKLHLQLNCGGHLGDQSADSPCSSSLSAHVWIDFNDNEHDDSESRLLHRSWPTDGTPTGTYDLNIYIPVIDDFSTRVGPHNMIITVAPSYEYQTECGAMDYKEQRSYSVNVVRKARHPVIPQTTPYIYINPICSVDFGKIIVVLMAGEKGTEIRDDLLKNSLSNYQRNQHHLGVTLFEHTIYLLRIQLDCTSQLRTELTETGCNLAQDVNIFLDLNDDGRYESSEIGTPYRWPVTSYLPDGIYDMQLHVPYLNSQYVTSRQHRMRIVVTPTPNIYEATHVSYDNITCTPEVGKIILVVMGGEHRTQIRDDPSTNALLETSDEYQQHLSIMLREGVTYLLRLQFECGGHRYRNSPDYMCKLPHEVSAWVDLNDDGHYDEPESATPYRWPLTSYLPQGIYDLQIVVPIIDDRKIKSGPHRMKLVVTLNEQYRRKCNIYDYQETKFYTVTIVSHTATSSELGGPYLRLSDRVCSQSHGRIVLVIMAENTNYRIRIQLDCELISSRGPLRSDCNLAQDVNILIDQNNDNKFDEFETVTPHR</sequence>
<evidence type="ECO:0000256" key="1">
    <source>
        <dbReference type="SAM" id="Phobius"/>
    </source>
</evidence>
<dbReference type="OrthoDB" id="10017092at2759"/>
<feature type="transmembrane region" description="Helical" evidence="1">
    <location>
        <begin position="33"/>
        <end position="55"/>
    </location>
</feature>
<comment type="caution">
    <text evidence="2">The sequence shown here is derived from an EMBL/GenBank/DDBJ whole genome shotgun (WGS) entry which is preliminary data.</text>
</comment>
<keyword evidence="1" id="KW-0812">Transmembrane</keyword>
<name>A0A814TVT4_ADIRI</name>
<evidence type="ECO:0000313" key="2">
    <source>
        <dbReference type="EMBL" id="CAF1165468.1"/>
    </source>
</evidence>
<evidence type="ECO:0000313" key="3">
    <source>
        <dbReference type="Proteomes" id="UP000663852"/>
    </source>
</evidence>
<accession>A0A814TVT4</accession>
<reference evidence="2" key="1">
    <citation type="submission" date="2021-02" db="EMBL/GenBank/DDBJ databases">
        <authorList>
            <person name="Nowell W R."/>
        </authorList>
    </citation>
    <scope>NUCLEOTIDE SEQUENCE</scope>
</reference>
<dbReference type="Proteomes" id="UP000663852">
    <property type="component" value="Unassembled WGS sequence"/>
</dbReference>
<organism evidence="2 3">
    <name type="scientific">Adineta ricciae</name>
    <name type="common">Rotifer</name>
    <dbReference type="NCBI Taxonomy" id="249248"/>
    <lineage>
        <taxon>Eukaryota</taxon>
        <taxon>Metazoa</taxon>
        <taxon>Spiralia</taxon>
        <taxon>Gnathifera</taxon>
        <taxon>Rotifera</taxon>
        <taxon>Eurotatoria</taxon>
        <taxon>Bdelloidea</taxon>
        <taxon>Adinetida</taxon>
        <taxon>Adinetidae</taxon>
        <taxon>Adineta</taxon>
    </lineage>
</organism>
<keyword evidence="1" id="KW-0472">Membrane</keyword>
<proteinExistence type="predicted"/>